<reference evidence="1 2" key="1">
    <citation type="submission" date="2017-07" db="EMBL/GenBank/DDBJ databases">
        <title>Genome Sequence of Antarctobacter heliothermus Strain SMS3 Isolated from a culture of the Diatom Skeletonema marinoi.</title>
        <authorList>
            <person name="Topel M."/>
            <person name="Pinder M.I.M."/>
            <person name="Johansson O.N."/>
            <person name="Kourtchenko O."/>
            <person name="Godhe A."/>
            <person name="Clarke A.K."/>
        </authorList>
    </citation>
    <scope>NUCLEOTIDE SEQUENCE [LARGE SCALE GENOMIC DNA]</scope>
    <source>
        <strain evidence="1 2">SMS3</strain>
        <plasmid evidence="2">Plasmid psms3-3</plasmid>
    </source>
</reference>
<proteinExistence type="predicted"/>
<accession>A0A222EC67</accession>
<gene>
    <name evidence="1" type="ORF">ANTHELSMS3_04643</name>
</gene>
<keyword evidence="1" id="KW-0614">Plasmid</keyword>
<name>A0A222EC67_9RHOB</name>
<dbReference type="Proteomes" id="UP000203589">
    <property type="component" value="Plasmid pSMS3-3"/>
</dbReference>
<dbReference type="KEGG" id="aht:ANTHELSMS3_04643"/>
<geneLocation type="plasmid" evidence="2">
    <name>psms3-3</name>
</geneLocation>
<keyword evidence="2" id="KW-1185">Reference proteome</keyword>
<evidence type="ECO:0000313" key="2">
    <source>
        <dbReference type="Proteomes" id="UP000203589"/>
    </source>
</evidence>
<organism evidence="1 2">
    <name type="scientific">Antarctobacter heliothermus</name>
    <dbReference type="NCBI Taxonomy" id="74033"/>
    <lineage>
        <taxon>Bacteria</taxon>
        <taxon>Pseudomonadati</taxon>
        <taxon>Pseudomonadota</taxon>
        <taxon>Alphaproteobacteria</taxon>
        <taxon>Rhodobacterales</taxon>
        <taxon>Roseobacteraceae</taxon>
        <taxon>Antarctobacter</taxon>
    </lineage>
</organism>
<sequence>MRSFLLKVNSKTHCSSGISRPKVGDWQKGEIVQLPDKGVVLPKRGGGKSPTDIEEGDTLWIWTHEGVVTLTCPVCRLGY</sequence>
<dbReference type="AlphaFoldDB" id="A0A222EC67"/>
<evidence type="ECO:0000313" key="1">
    <source>
        <dbReference type="EMBL" id="ASP23742.1"/>
    </source>
</evidence>
<dbReference type="EMBL" id="CP022543">
    <property type="protein sequence ID" value="ASP23742.1"/>
    <property type="molecule type" value="Genomic_DNA"/>
</dbReference>
<protein>
    <submittedName>
        <fullName evidence="1">Uncharacterized protein</fullName>
    </submittedName>
</protein>